<keyword evidence="7" id="KW-1185">Reference proteome</keyword>
<feature type="domain" description="ABC transmembrane type-1" evidence="5">
    <location>
        <begin position="29"/>
        <end position="98"/>
    </location>
</feature>
<comment type="subcellular location">
    <subcellularLocation>
        <location evidence="1">Membrane</location>
        <topology evidence="1">Multi-pass membrane protein</topology>
    </subcellularLocation>
</comment>
<name>A0ABS8TP37_DATST</name>
<feature type="domain" description="ABC transmembrane type-1" evidence="5">
    <location>
        <begin position="159"/>
        <end position="222"/>
    </location>
</feature>
<evidence type="ECO:0000313" key="6">
    <source>
        <dbReference type="EMBL" id="MCD7472671.1"/>
    </source>
</evidence>
<dbReference type="InterPro" id="IPR039421">
    <property type="entry name" value="Type_1_exporter"/>
</dbReference>
<keyword evidence="2" id="KW-0812">Transmembrane</keyword>
<evidence type="ECO:0000256" key="1">
    <source>
        <dbReference type="ARBA" id="ARBA00004141"/>
    </source>
</evidence>
<dbReference type="Pfam" id="PF00664">
    <property type="entry name" value="ABC_membrane"/>
    <property type="match status" value="3"/>
</dbReference>
<dbReference type="Gene3D" id="1.20.1560.10">
    <property type="entry name" value="ABC transporter type 1, transmembrane domain"/>
    <property type="match status" value="3"/>
</dbReference>
<dbReference type="Pfam" id="PF00005">
    <property type="entry name" value="ABC_tran"/>
    <property type="match status" value="1"/>
</dbReference>
<evidence type="ECO:0000256" key="4">
    <source>
        <dbReference type="ARBA" id="ARBA00023136"/>
    </source>
</evidence>
<organism evidence="6 7">
    <name type="scientific">Datura stramonium</name>
    <name type="common">Jimsonweed</name>
    <name type="synonym">Common thornapple</name>
    <dbReference type="NCBI Taxonomy" id="4076"/>
    <lineage>
        <taxon>Eukaryota</taxon>
        <taxon>Viridiplantae</taxon>
        <taxon>Streptophyta</taxon>
        <taxon>Embryophyta</taxon>
        <taxon>Tracheophyta</taxon>
        <taxon>Spermatophyta</taxon>
        <taxon>Magnoliopsida</taxon>
        <taxon>eudicotyledons</taxon>
        <taxon>Gunneridae</taxon>
        <taxon>Pentapetalae</taxon>
        <taxon>asterids</taxon>
        <taxon>lamiids</taxon>
        <taxon>Solanales</taxon>
        <taxon>Solanaceae</taxon>
        <taxon>Solanoideae</taxon>
        <taxon>Datureae</taxon>
        <taxon>Datura</taxon>
    </lineage>
</organism>
<dbReference type="InterPro" id="IPR003439">
    <property type="entry name" value="ABC_transporter-like_ATP-bd"/>
</dbReference>
<proteinExistence type="predicted"/>
<reference evidence="6 7" key="1">
    <citation type="journal article" date="2021" name="BMC Genomics">
        <title>Datura genome reveals duplications of psychoactive alkaloid biosynthetic genes and high mutation rate following tissue culture.</title>
        <authorList>
            <person name="Rajewski A."/>
            <person name="Carter-House D."/>
            <person name="Stajich J."/>
            <person name="Litt A."/>
        </authorList>
    </citation>
    <scope>NUCLEOTIDE SEQUENCE [LARGE SCALE GENOMIC DNA]</scope>
    <source>
        <strain evidence="6">AR-01</strain>
    </source>
</reference>
<dbReference type="PROSITE" id="PS50929">
    <property type="entry name" value="ABC_TM1F"/>
    <property type="match status" value="2"/>
</dbReference>
<accession>A0ABS8TP37</accession>
<dbReference type="SUPFAM" id="SSF52540">
    <property type="entry name" value="P-loop containing nucleoside triphosphate hydrolases"/>
    <property type="match status" value="2"/>
</dbReference>
<dbReference type="EMBL" id="JACEIK010001859">
    <property type="protein sequence ID" value="MCD7472671.1"/>
    <property type="molecule type" value="Genomic_DNA"/>
</dbReference>
<dbReference type="PANTHER" id="PTHR43394:SF18">
    <property type="entry name" value="ABC TRANSPORTER B FAMILY MEMBER 11-LIKE"/>
    <property type="match status" value="1"/>
</dbReference>
<evidence type="ECO:0000256" key="2">
    <source>
        <dbReference type="ARBA" id="ARBA00022692"/>
    </source>
</evidence>
<dbReference type="InterPro" id="IPR027417">
    <property type="entry name" value="P-loop_NTPase"/>
</dbReference>
<keyword evidence="4" id="KW-0472">Membrane</keyword>
<dbReference type="PANTHER" id="PTHR43394">
    <property type="entry name" value="ATP-DEPENDENT PERMEASE MDL1, MITOCHONDRIAL"/>
    <property type="match status" value="1"/>
</dbReference>
<sequence>MGKISGDIFIIEDAIGEKVGRFIREASNSQKAYSKAANVVEQTVGSIRTVASFTGEKKALEEYNKSLQKAYRSDINEGLASGLGLGIKPFTFFSATMLWLSDEATSALDAESERAVQEALDKIMVDRTTAIVAHALTTVRNADNIVVIHQGKIAEKEALFFTLSGCKLIRRIRSMCFQKVVHMEIGWFDEQQNSVGMIATKLSADASIVRAQWGGIHVSIHDRQHLFSEQIRSKGFSADSKELKEQASQVASDAVGNIRTVASFCAQEKVMELYKKETSGYAGARLVQDGKITTSDYLSKCPHVFSQGFLAVYLTAMVISHSSFFMNDLKKAKSAAASIFAILDRKSKIDSHEDGLTLDLSKGVIEFKELCFAYPTRPNIQVLHGFSFTILSGQTIALVGESGCGKSTVISLLQRYYDYDSGWIMLDGIRLKI</sequence>
<dbReference type="InterPro" id="IPR011527">
    <property type="entry name" value="ABC1_TM_dom"/>
</dbReference>
<dbReference type="Proteomes" id="UP000823775">
    <property type="component" value="Unassembled WGS sequence"/>
</dbReference>
<dbReference type="InterPro" id="IPR036640">
    <property type="entry name" value="ABC1_TM_sf"/>
</dbReference>
<comment type="caution">
    <text evidence="6">The sequence shown here is derived from an EMBL/GenBank/DDBJ whole genome shotgun (WGS) entry which is preliminary data.</text>
</comment>
<protein>
    <recommendedName>
        <fullName evidence="5">ABC transmembrane type-1 domain-containing protein</fullName>
    </recommendedName>
</protein>
<keyword evidence="3" id="KW-1133">Transmembrane helix</keyword>
<dbReference type="Gene3D" id="3.40.50.300">
    <property type="entry name" value="P-loop containing nucleotide triphosphate hydrolases"/>
    <property type="match status" value="2"/>
</dbReference>
<evidence type="ECO:0000259" key="5">
    <source>
        <dbReference type="PROSITE" id="PS50929"/>
    </source>
</evidence>
<evidence type="ECO:0000256" key="3">
    <source>
        <dbReference type="ARBA" id="ARBA00022989"/>
    </source>
</evidence>
<evidence type="ECO:0000313" key="7">
    <source>
        <dbReference type="Proteomes" id="UP000823775"/>
    </source>
</evidence>
<gene>
    <name evidence="6" type="ORF">HAX54_013972</name>
</gene>
<dbReference type="SUPFAM" id="SSF90123">
    <property type="entry name" value="ABC transporter transmembrane region"/>
    <property type="match status" value="2"/>
</dbReference>